<dbReference type="HAMAP" id="MF_00211">
    <property type="entry name" value="TrpD"/>
    <property type="match status" value="1"/>
</dbReference>
<dbReference type="InterPro" id="IPR035902">
    <property type="entry name" value="Nuc_phospho_transferase"/>
</dbReference>
<keyword evidence="4" id="KW-0328">Glycosyltransferase</keyword>
<feature type="signal peptide" evidence="9">
    <location>
        <begin position="1"/>
        <end position="22"/>
    </location>
</feature>
<evidence type="ECO:0000256" key="7">
    <source>
        <dbReference type="ARBA" id="ARBA00023141"/>
    </source>
</evidence>
<evidence type="ECO:0000256" key="4">
    <source>
        <dbReference type="ARBA" id="ARBA00022676"/>
    </source>
</evidence>
<dbReference type="GO" id="GO:0004048">
    <property type="term" value="F:anthranilate phosphoribosyltransferase activity"/>
    <property type="evidence" value="ECO:0007669"/>
    <property type="project" value="UniProtKB-EC"/>
</dbReference>
<keyword evidence="5" id="KW-0808">Transferase</keyword>
<evidence type="ECO:0000256" key="1">
    <source>
        <dbReference type="ARBA" id="ARBA00004907"/>
    </source>
</evidence>
<protein>
    <recommendedName>
        <fullName evidence="2">anthranilate phosphoribosyltransferase</fullName>
        <ecNumber evidence="2">2.4.2.18</ecNumber>
    </recommendedName>
</protein>
<gene>
    <name evidence="12" type="ORF">TrLO_g2975</name>
</gene>
<dbReference type="EC" id="2.4.2.18" evidence="2"/>
<evidence type="ECO:0000256" key="3">
    <source>
        <dbReference type="ARBA" id="ARBA00022605"/>
    </source>
</evidence>
<evidence type="ECO:0000256" key="9">
    <source>
        <dbReference type="SAM" id="SignalP"/>
    </source>
</evidence>
<dbReference type="SUPFAM" id="SSF52418">
    <property type="entry name" value="Nucleoside phosphorylase/phosphoribosyltransferase catalytic domain"/>
    <property type="match status" value="1"/>
</dbReference>
<comment type="similarity">
    <text evidence="8">Belongs to the anthranilate phosphoribosyltransferase family.</text>
</comment>
<keyword evidence="7" id="KW-0057">Aromatic amino acid biosynthesis</keyword>
<dbReference type="InterPro" id="IPR017459">
    <property type="entry name" value="Glycosyl_Trfase_fam3_N_dom"/>
</dbReference>
<reference evidence="13" key="1">
    <citation type="journal article" date="2023" name="Commun. Biol.">
        <title>Genome analysis of Parmales, the sister group of diatoms, reveals the evolutionary specialization of diatoms from phago-mixotrophs to photoautotrophs.</title>
        <authorList>
            <person name="Ban H."/>
            <person name="Sato S."/>
            <person name="Yoshikawa S."/>
            <person name="Yamada K."/>
            <person name="Nakamura Y."/>
            <person name="Ichinomiya M."/>
            <person name="Sato N."/>
            <person name="Blanc-Mathieu R."/>
            <person name="Endo H."/>
            <person name="Kuwata A."/>
            <person name="Ogata H."/>
        </authorList>
    </citation>
    <scope>NUCLEOTIDE SEQUENCE [LARGE SCALE GENOMIC DNA]</scope>
    <source>
        <strain evidence="13">NIES 3700</strain>
    </source>
</reference>
<dbReference type="PANTHER" id="PTHR43285">
    <property type="entry name" value="ANTHRANILATE PHOSPHORIBOSYLTRANSFERASE"/>
    <property type="match status" value="1"/>
</dbReference>
<dbReference type="AlphaFoldDB" id="A0A9W7E167"/>
<organism evidence="12 13">
    <name type="scientific">Triparma laevis f. longispina</name>
    <dbReference type="NCBI Taxonomy" id="1714387"/>
    <lineage>
        <taxon>Eukaryota</taxon>
        <taxon>Sar</taxon>
        <taxon>Stramenopiles</taxon>
        <taxon>Ochrophyta</taxon>
        <taxon>Bolidophyceae</taxon>
        <taxon>Parmales</taxon>
        <taxon>Triparmaceae</taxon>
        <taxon>Triparma</taxon>
    </lineage>
</organism>
<dbReference type="GO" id="GO:0005829">
    <property type="term" value="C:cytosol"/>
    <property type="evidence" value="ECO:0007669"/>
    <property type="project" value="TreeGrafter"/>
</dbReference>
<dbReference type="SUPFAM" id="SSF47648">
    <property type="entry name" value="Nucleoside phosphorylase/phosphoribosyltransferase N-terminal domain"/>
    <property type="match status" value="1"/>
</dbReference>
<dbReference type="NCBIfam" id="TIGR01245">
    <property type="entry name" value="trpD"/>
    <property type="match status" value="1"/>
</dbReference>
<dbReference type="EMBL" id="BRXW01000518">
    <property type="protein sequence ID" value="GMH62507.1"/>
    <property type="molecule type" value="Genomic_DNA"/>
</dbReference>
<dbReference type="Pfam" id="PF00591">
    <property type="entry name" value="Glycos_transf_3"/>
    <property type="match status" value="1"/>
</dbReference>
<evidence type="ECO:0000313" key="12">
    <source>
        <dbReference type="EMBL" id="GMH62507.1"/>
    </source>
</evidence>
<sequence length="395" mass="41532">MKFSIITTLAALLATIPTQASGFIVPSVAHRPFAIPQFATSGSSSLGATSLKPYLETLIAGEDLSKDDTFAIFSQLLKDDFDPIQAGSLLLLLRQKGETSTELAGMVNAMNSGCNAVNLKGKRLLDIVGTGGDGADTINISTASVVLAAASGCIVAKAGNRSVSSACGSADVLEALGVKVDLSPSAVEKCVDKTGIAFMFAPINHPSMRFVAPVRKSLGIRSCFNILGPMTNAAAAQRAVIGVFDDGLSGLMADTLMEVGRIEHAVVIHGCGLDEISPLGASKIVEIKKKEDGSYDRKEYEFDPKTVGVERCTLEDLKGGDPKMNRNEFIKVLQGGMHNNAKRDSIVLNAGFGIYVYGNAASIEEGVKIARATLESGKASELLDEWIKTSNEVGE</sequence>
<proteinExistence type="inferred from homology"/>
<evidence type="ECO:0000259" key="10">
    <source>
        <dbReference type="Pfam" id="PF00591"/>
    </source>
</evidence>
<dbReference type="Gene3D" id="3.40.1030.10">
    <property type="entry name" value="Nucleoside phosphorylase/phosphoribosyltransferase catalytic domain"/>
    <property type="match status" value="1"/>
</dbReference>
<dbReference type="Gene3D" id="1.20.970.10">
    <property type="entry name" value="Transferase, Pyrimidine Nucleoside Phosphorylase, Chain C"/>
    <property type="match status" value="1"/>
</dbReference>
<evidence type="ECO:0000256" key="8">
    <source>
        <dbReference type="ARBA" id="ARBA00061500"/>
    </source>
</evidence>
<comment type="pathway">
    <text evidence="1">Amino-acid biosynthesis; L-tryptophan biosynthesis; L-tryptophan from chorismate: step 2/5.</text>
</comment>
<feature type="chain" id="PRO_5040797380" description="anthranilate phosphoribosyltransferase" evidence="9">
    <location>
        <begin position="23"/>
        <end position="395"/>
    </location>
</feature>
<feature type="domain" description="Glycosyl transferase family 3" evidence="10">
    <location>
        <begin position="122"/>
        <end position="379"/>
    </location>
</feature>
<evidence type="ECO:0000313" key="13">
    <source>
        <dbReference type="Proteomes" id="UP001165122"/>
    </source>
</evidence>
<keyword evidence="9" id="KW-0732">Signal</keyword>
<dbReference type="PANTHER" id="PTHR43285:SF2">
    <property type="entry name" value="ANTHRANILATE PHOSPHORIBOSYLTRANSFERASE"/>
    <property type="match status" value="1"/>
</dbReference>
<feature type="domain" description="Glycosyl transferase family 3 N-terminal" evidence="11">
    <location>
        <begin position="52"/>
        <end position="110"/>
    </location>
</feature>
<dbReference type="InterPro" id="IPR036320">
    <property type="entry name" value="Glycosyl_Trfase_fam3_N_dom_sf"/>
</dbReference>
<comment type="caution">
    <text evidence="12">The sequence shown here is derived from an EMBL/GenBank/DDBJ whole genome shotgun (WGS) entry which is preliminary data.</text>
</comment>
<evidence type="ECO:0000259" key="11">
    <source>
        <dbReference type="Pfam" id="PF02885"/>
    </source>
</evidence>
<keyword evidence="13" id="KW-1185">Reference proteome</keyword>
<evidence type="ECO:0000256" key="5">
    <source>
        <dbReference type="ARBA" id="ARBA00022679"/>
    </source>
</evidence>
<dbReference type="InterPro" id="IPR005940">
    <property type="entry name" value="Anthranilate_Pribosyl_Tfrase"/>
</dbReference>
<dbReference type="GO" id="GO:0000162">
    <property type="term" value="P:L-tryptophan biosynthetic process"/>
    <property type="evidence" value="ECO:0007669"/>
    <property type="project" value="UniProtKB-KW"/>
</dbReference>
<accession>A0A9W7E167</accession>
<evidence type="ECO:0000256" key="2">
    <source>
        <dbReference type="ARBA" id="ARBA00011948"/>
    </source>
</evidence>
<dbReference type="Pfam" id="PF02885">
    <property type="entry name" value="Glycos_trans_3N"/>
    <property type="match status" value="1"/>
</dbReference>
<dbReference type="InterPro" id="IPR000312">
    <property type="entry name" value="Glycosyl_Trfase_fam3"/>
</dbReference>
<dbReference type="Proteomes" id="UP001165122">
    <property type="component" value="Unassembled WGS sequence"/>
</dbReference>
<name>A0A9W7E167_9STRA</name>
<keyword evidence="6" id="KW-0822">Tryptophan biosynthesis</keyword>
<keyword evidence="3" id="KW-0028">Amino-acid biosynthesis</keyword>
<evidence type="ECO:0000256" key="6">
    <source>
        <dbReference type="ARBA" id="ARBA00022822"/>
    </source>
</evidence>
<dbReference type="OrthoDB" id="427800at2759"/>
<dbReference type="FunFam" id="3.40.1030.10:FF:000002">
    <property type="entry name" value="Anthranilate phosphoribosyltransferase"/>
    <property type="match status" value="1"/>
</dbReference>